<dbReference type="PANTHER" id="PTHR42792">
    <property type="entry name" value="FLAGELLIN"/>
    <property type="match status" value="1"/>
</dbReference>
<keyword evidence="10" id="KW-0282">Flagellum</keyword>
<feature type="coiled-coil region" evidence="6">
    <location>
        <begin position="52"/>
        <end position="79"/>
    </location>
</feature>
<keyword evidence="10" id="KW-0969">Cilium</keyword>
<evidence type="ECO:0000256" key="4">
    <source>
        <dbReference type="ARBA" id="ARBA00022525"/>
    </source>
</evidence>
<name>A0A233RIQ4_9GAMM</name>
<feature type="region of interest" description="Disordered" evidence="7">
    <location>
        <begin position="21"/>
        <end position="45"/>
    </location>
</feature>
<dbReference type="RefSeq" id="WP_094200051.1">
    <property type="nucleotide sequence ID" value="NZ_NBIM01000001.1"/>
</dbReference>
<dbReference type="GO" id="GO:0005576">
    <property type="term" value="C:extracellular region"/>
    <property type="evidence" value="ECO:0007669"/>
    <property type="project" value="UniProtKB-SubCell"/>
</dbReference>
<keyword evidence="6" id="KW-0175">Coiled coil</keyword>
<keyword evidence="10" id="KW-0966">Cell projection</keyword>
<organism evidence="10 11">
    <name type="scientific">Oceanimonas doudoroffii</name>
    <dbReference type="NCBI Taxonomy" id="84158"/>
    <lineage>
        <taxon>Bacteria</taxon>
        <taxon>Pseudomonadati</taxon>
        <taxon>Pseudomonadota</taxon>
        <taxon>Gammaproteobacteria</taxon>
        <taxon>Aeromonadales</taxon>
        <taxon>Aeromonadaceae</taxon>
        <taxon>Oceanimonas</taxon>
    </lineage>
</organism>
<comment type="subcellular location">
    <subcellularLocation>
        <location evidence="1">Bacterial flagellum</location>
    </subcellularLocation>
    <subcellularLocation>
        <location evidence="2">Secreted</location>
    </subcellularLocation>
</comment>
<dbReference type="GO" id="GO:0009424">
    <property type="term" value="C:bacterial-type flagellum hook"/>
    <property type="evidence" value="ECO:0007669"/>
    <property type="project" value="InterPro"/>
</dbReference>
<evidence type="ECO:0000259" key="9">
    <source>
        <dbReference type="Pfam" id="PF00700"/>
    </source>
</evidence>
<feature type="compositionally biased region" description="Polar residues" evidence="7">
    <location>
        <begin position="21"/>
        <end position="32"/>
    </location>
</feature>
<evidence type="ECO:0000256" key="2">
    <source>
        <dbReference type="ARBA" id="ARBA00004613"/>
    </source>
</evidence>
<evidence type="ECO:0000313" key="10">
    <source>
        <dbReference type="EMBL" id="OXY83277.1"/>
    </source>
</evidence>
<gene>
    <name evidence="10" type="primary">flgL</name>
    <name evidence="10" type="ORF">B6S08_07235</name>
</gene>
<feature type="domain" description="Flagellin N-terminal" evidence="8">
    <location>
        <begin position="10"/>
        <end position="141"/>
    </location>
</feature>
<evidence type="ECO:0000256" key="7">
    <source>
        <dbReference type="SAM" id="MobiDB-lite"/>
    </source>
</evidence>
<sequence length="416" mass="46039">MRVASFQFIQRNLNNISARTSQANEQLGQMSSGKRVEHASDDPVSANGILNYKQELRKLEQYQNNINLAENRLRREEWALSSAETITQQVKEIMLGANNPAMTQQERNAYKEELQSRIDEMLDLANTQDEFGQYIFGGFQTDDSPFSRQPDGTVVYGGDGGQRDMMVGDNVRVGINHSGELVFGGVPNPRGDFTVSYELGSQSREDNLRVERAHINDKSSFTDAHPYTIDFVTDPNSPDGVAFTITDAGGNVVPAPPADPTPYVPGDTVTVDGVDITIKGEAKVGDKVTLSSDVKDGTGQDSRNVFDVLKRAKDWLESDGHNPSGQSEMIEVLDELDAMAGHFTRVRADTGNRMQRLENQQLTHEDMSLTLNKLRSGMEDLDYAKATGEFSQTMVALQATQTMFGKVQSMSLFNYI</sequence>
<protein>
    <submittedName>
        <fullName evidence="10">Flagellar hook-associated protein 3</fullName>
    </submittedName>
</protein>
<dbReference type="InterPro" id="IPR013384">
    <property type="entry name" value="Flagell_FlgL"/>
</dbReference>
<dbReference type="InterPro" id="IPR001492">
    <property type="entry name" value="Flagellin"/>
</dbReference>
<dbReference type="Pfam" id="PF00669">
    <property type="entry name" value="Flagellin_N"/>
    <property type="match status" value="1"/>
</dbReference>
<evidence type="ECO:0000256" key="6">
    <source>
        <dbReference type="SAM" id="Coils"/>
    </source>
</evidence>
<dbReference type="GO" id="GO:0005198">
    <property type="term" value="F:structural molecule activity"/>
    <property type="evidence" value="ECO:0007669"/>
    <property type="project" value="InterPro"/>
</dbReference>
<evidence type="ECO:0000313" key="11">
    <source>
        <dbReference type="Proteomes" id="UP000242757"/>
    </source>
</evidence>
<comment type="caution">
    <text evidence="10">The sequence shown here is derived from an EMBL/GenBank/DDBJ whole genome shotgun (WGS) entry which is preliminary data.</text>
</comment>
<reference evidence="10 11" key="1">
    <citation type="submission" date="2017-08" db="EMBL/GenBank/DDBJ databases">
        <title>A Genome Sequence of Oceanimonas doudoroffii ATCC 27123T.</title>
        <authorList>
            <person name="Brennan M.A."/>
            <person name="Maclea K.S."/>
            <person name="Mcclelland W.D."/>
            <person name="Trachtenberg A.M."/>
        </authorList>
    </citation>
    <scope>NUCLEOTIDE SEQUENCE [LARGE SCALE GENOMIC DNA]</scope>
    <source>
        <strain evidence="10 11">ATCC 27123</strain>
    </source>
</reference>
<dbReference type="PANTHER" id="PTHR42792:SF1">
    <property type="entry name" value="FLAGELLAR HOOK-ASSOCIATED PROTEIN 3"/>
    <property type="match status" value="1"/>
</dbReference>
<dbReference type="OrthoDB" id="9768249at2"/>
<evidence type="ECO:0000259" key="8">
    <source>
        <dbReference type="Pfam" id="PF00669"/>
    </source>
</evidence>
<feature type="domain" description="Flagellin C-terminal" evidence="9">
    <location>
        <begin position="336"/>
        <end position="416"/>
    </location>
</feature>
<evidence type="ECO:0000256" key="3">
    <source>
        <dbReference type="ARBA" id="ARBA00005709"/>
    </source>
</evidence>
<dbReference type="InterPro" id="IPR001029">
    <property type="entry name" value="Flagellin_N"/>
</dbReference>
<proteinExistence type="inferred from homology"/>
<evidence type="ECO:0000256" key="1">
    <source>
        <dbReference type="ARBA" id="ARBA00004365"/>
    </source>
</evidence>
<dbReference type="NCBIfam" id="TIGR02550">
    <property type="entry name" value="flagell_flgL"/>
    <property type="match status" value="1"/>
</dbReference>
<dbReference type="SUPFAM" id="SSF64518">
    <property type="entry name" value="Phase 1 flagellin"/>
    <property type="match status" value="1"/>
</dbReference>
<evidence type="ECO:0000256" key="5">
    <source>
        <dbReference type="ARBA" id="ARBA00023143"/>
    </source>
</evidence>
<keyword evidence="5" id="KW-0975">Bacterial flagellum</keyword>
<comment type="similarity">
    <text evidence="3">Belongs to the bacterial flagellin family.</text>
</comment>
<accession>A0A233RIQ4</accession>
<dbReference type="EMBL" id="NBIM01000001">
    <property type="protein sequence ID" value="OXY83277.1"/>
    <property type="molecule type" value="Genomic_DNA"/>
</dbReference>
<dbReference type="Pfam" id="PF00700">
    <property type="entry name" value="Flagellin_C"/>
    <property type="match status" value="1"/>
</dbReference>
<keyword evidence="4" id="KW-0964">Secreted</keyword>
<dbReference type="Gene3D" id="1.20.1330.10">
    <property type="entry name" value="f41 fragment of flagellin, N-terminal domain"/>
    <property type="match status" value="2"/>
</dbReference>
<dbReference type="Proteomes" id="UP000242757">
    <property type="component" value="Unassembled WGS sequence"/>
</dbReference>
<dbReference type="InterPro" id="IPR046358">
    <property type="entry name" value="Flagellin_C"/>
</dbReference>
<dbReference type="AlphaFoldDB" id="A0A233RIQ4"/>
<dbReference type="GO" id="GO:0071973">
    <property type="term" value="P:bacterial-type flagellum-dependent cell motility"/>
    <property type="evidence" value="ECO:0007669"/>
    <property type="project" value="InterPro"/>
</dbReference>
<keyword evidence="11" id="KW-1185">Reference proteome</keyword>